<evidence type="ECO:0000256" key="1">
    <source>
        <dbReference type="SAM" id="MobiDB-lite"/>
    </source>
</evidence>
<feature type="compositionally biased region" description="Basic and acidic residues" evidence="1">
    <location>
        <begin position="93"/>
        <end position="105"/>
    </location>
</feature>
<accession>A0ABU0MAS8</accession>
<gene>
    <name evidence="2" type="ORF">QO015_003694</name>
</gene>
<dbReference type="Proteomes" id="UP001223743">
    <property type="component" value="Unassembled WGS sequence"/>
</dbReference>
<protein>
    <submittedName>
        <fullName evidence="2">Uncharacterized protein</fullName>
    </submittedName>
</protein>
<sequence length="112" mass="13218">MADDEGSRRRLTPWGIIQRLERLVERQKGARLTWETSVVVLESLRAYVANPKRDALARIICMRWHARPEPCDPLCRRCLDLGHELKCMMRGEPDHFGDRGWYDGGHRKHQKR</sequence>
<name>A0ABU0MAS8_9HYPH</name>
<reference evidence="2 3" key="1">
    <citation type="submission" date="2023-07" db="EMBL/GenBank/DDBJ databases">
        <title>Genomic Encyclopedia of Type Strains, Phase IV (KMG-IV): sequencing the most valuable type-strain genomes for metagenomic binning, comparative biology and taxonomic classification.</title>
        <authorList>
            <person name="Goeker M."/>
        </authorList>
    </citation>
    <scope>NUCLEOTIDE SEQUENCE [LARGE SCALE GENOMIC DNA]</scope>
    <source>
        <strain evidence="2 3">B1-1</strain>
    </source>
</reference>
<evidence type="ECO:0000313" key="3">
    <source>
        <dbReference type="Proteomes" id="UP001223743"/>
    </source>
</evidence>
<keyword evidence="3" id="KW-1185">Reference proteome</keyword>
<comment type="caution">
    <text evidence="2">The sequence shown here is derived from an EMBL/GenBank/DDBJ whole genome shotgun (WGS) entry which is preliminary data.</text>
</comment>
<proteinExistence type="predicted"/>
<feature type="region of interest" description="Disordered" evidence="1">
    <location>
        <begin position="93"/>
        <end position="112"/>
    </location>
</feature>
<organism evidence="2 3">
    <name type="scientific">Kaistia geumhonensis</name>
    <dbReference type="NCBI Taxonomy" id="410839"/>
    <lineage>
        <taxon>Bacteria</taxon>
        <taxon>Pseudomonadati</taxon>
        <taxon>Pseudomonadota</taxon>
        <taxon>Alphaproteobacteria</taxon>
        <taxon>Hyphomicrobiales</taxon>
        <taxon>Kaistiaceae</taxon>
        <taxon>Kaistia</taxon>
    </lineage>
</organism>
<evidence type="ECO:0000313" key="2">
    <source>
        <dbReference type="EMBL" id="MDQ0518081.1"/>
    </source>
</evidence>
<dbReference type="EMBL" id="JAUSWJ010000001">
    <property type="protein sequence ID" value="MDQ0518081.1"/>
    <property type="molecule type" value="Genomic_DNA"/>
</dbReference>
<dbReference type="RefSeq" id="WP_266283503.1">
    <property type="nucleotide sequence ID" value="NZ_JAPKNF010000003.1"/>
</dbReference>